<dbReference type="EMBL" id="SMAD01000011">
    <property type="protein sequence ID" value="TCS85716.1"/>
    <property type="molecule type" value="Genomic_DNA"/>
</dbReference>
<dbReference type="SUPFAM" id="SSF53448">
    <property type="entry name" value="Nucleotide-diphospho-sugar transferases"/>
    <property type="match status" value="1"/>
</dbReference>
<protein>
    <submittedName>
        <fullName evidence="2">Cellulose synthase/poly-beta-1,6-N-acetylglucosamine synthase-like glycosyltransferase</fullName>
    </submittedName>
</protein>
<dbReference type="InterPro" id="IPR001173">
    <property type="entry name" value="Glyco_trans_2-like"/>
</dbReference>
<accession>A0A4V2UTF1</accession>
<keyword evidence="2" id="KW-0808">Transferase</keyword>
<dbReference type="PANTHER" id="PTHR43685:SF2">
    <property type="entry name" value="GLYCOSYLTRANSFERASE 2-LIKE DOMAIN-CONTAINING PROTEIN"/>
    <property type="match status" value="1"/>
</dbReference>
<feature type="domain" description="Glycosyltransferase 2-like" evidence="1">
    <location>
        <begin position="8"/>
        <end position="124"/>
    </location>
</feature>
<name>A0A4V2UTF1_9SPHI</name>
<dbReference type="AlphaFoldDB" id="A0A4V2UTF1"/>
<dbReference type="GO" id="GO:0016740">
    <property type="term" value="F:transferase activity"/>
    <property type="evidence" value="ECO:0007669"/>
    <property type="project" value="UniProtKB-KW"/>
</dbReference>
<dbReference type="Pfam" id="PF00535">
    <property type="entry name" value="Glycos_transf_2"/>
    <property type="match status" value="1"/>
</dbReference>
<reference evidence="2 3" key="1">
    <citation type="submission" date="2019-03" db="EMBL/GenBank/DDBJ databases">
        <title>Genomic Encyclopedia of Type Strains, Phase IV (KMG-IV): sequencing the most valuable type-strain genomes for metagenomic binning, comparative biology and taxonomic classification.</title>
        <authorList>
            <person name="Goeker M."/>
        </authorList>
    </citation>
    <scope>NUCLEOTIDE SEQUENCE [LARGE SCALE GENOMIC DNA]</scope>
    <source>
        <strain evidence="2 3">DSM 21100</strain>
    </source>
</reference>
<comment type="caution">
    <text evidence="2">The sequence shown here is derived from an EMBL/GenBank/DDBJ whole genome shotgun (WGS) entry which is preliminary data.</text>
</comment>
<dbReference type="OrthoDB" id="9815829at2"/>
<dbReference type="RefSeq" id="WP_132130133.1">
    <property type="nucleotide sequence ID" value="NZ_CP042432.1"/>
</dbReference>
<dbReference type="Proteomes" id="UP000295807">
    <property type="component" value="Unassembled WGS sequence"/>
</dbReference>
<keyword evidence="3" id="KW-1185">Reference proteome</keyword>
<dbReference type="InterPro" id="IPR050834">
    <property type="entry name" value="Glycosyltransf_2"/>
</dbReference>
<gene>
    <name evidence="2" type="ORF">EDD80_111119</name>
</gene>
<evidence type="ECO:0000313" key="3">
    <source>
        <dbReference type="Proteomes" id="UP000295807"/>
    </source>
</evidence>
<dbReference type="Gene3D" id="3.90.550.10">
    <property type="entry name" value="Spore Coat Polysaccharide Biosynthesis Protein SpsA, Chain A"/>
    <property type="match status" value="1"/>
</dbReference>
<evidence type="ECO:0000313" key="2">
    <source>
        <dbReference type="EMBL" id="TCS85716.1"/>
    </source>
</evidence>
<proteinExistence type="predicted"/>
<organism evidence="2 3">
    <name type="scientific">Anseongella ginsenosidimutans</name>
    <dbReference type="NCBI Taxonomy" id="496056"/>
    <lineage>
        <taxon>Bacteria</taxon>
        <taxon>Pseudomonadati</taxon>
        <taxon>Bacteroidota</taxon>
        <taxon>Sphingobacteriia</taxon>
        <taxon>Sphingobacteriales</taxon>
        <taxon>Sphingobacteriaceae</taxon>
        <taxon>Anseongella</taxon>
    </lineage>
</organism>
<dbReference type="InterPro" id="IPR029044">
    <property type="entry name" value="Nucleotide-diphossugar_trans"/>
</dbReference>
<evidence type="ECO:0000259" key="1">
    <source>
        <dbReference type="Pfam" id="PF00535"/>
    </source>
</evidence>
<dbReference type="PANTHER" id="PTHR43685">
    <property type="entry name" value="GLYCOSYLTRANSFERASE"/>
    <property type="match status" value="1"/>
</dbReference>
<sequence length="341" mass="39443">MSSHPAVTVFMAVYNGAAWLKEAIDSILTQSFADLELLIIDDGSTDGSRAIIERCGDRRIRLLLNEQNKGIVYTRNRGIREARGKFIAILDSDDIAMPGRIERQYKHLRAHPDLAICGGHAEVIDQHGKPTGEYYRMPVDMAEAGAELLFRNTLVNSTVMFRKDAAEAAGGYRDTGLCEDYDLALRLKERHQLDNLDEVLVKYRAHGSSTSSRQFREMRKSEERILRDLHQRMGIPCDEQLIKVHLSFIHPSPGLFPIMDYFRLFKELKTANDRLGFFPEKTLNRLLFTKWYELIRQTNAPKALTLFFKKPLFHPAYATFKRIRKIVRQAFKRRRPHNDHK</sequence>